<evidence type="ECO:0000256" key="8">
    <source>
        <dbReference type="SAM" id="SignalP"/>
    </source>
</evidence>
<evidence type="ECO:0000256" key="6">
    <source>
        <dbReference type="PIRNR" id="PIRNR002854"/>
    </source>
</evidence>
<evidence type="ECO:0000256" key="5">
    <source>
        <dbReference type="ARBA" id="ARBA00023288"/>
    </source>
</evidence>
<evidence type="ECO:0000256" key="4">
    <source>
        <dbReference type="ARBA" id="ARBA00023139"/>
    </source>
</evidence>
<dbReference type="SUPFAM" id="SSF53850">
    <property type="entry name" value="Periplasmic binding protein-like II"/>
    <property type="match status" value="1"/>
</dbReference>
<dbReference type="AlphaFoldDB" id="A0A4P6YT77"/>
<proteinExistence type="inferred from homology"/>
<dbReference type="PANTHER" id="PTHR30429">
    <property type="entry name" value="D-METHIONINE-BINDING LIPOPROTEIN METQ"/>
    <property type="match status" value="1"/>
</dbReference>
<dbReference type="PIRSF" id="PIRSF002854">
    <property type="entry name" value="MetQ"/>
    <property type="match status" value="1"/>
</dbReference>
<dbReference type="KEGG" id="wei:EQG49_04885"/>
<organism evidence="9 10">
    <name type="scientific">Periweissella cryptocerci</name>
    <dbReference type="NCBI Taxonomy" id="2506420"/>
    <lineage>
        <taxon>Bacteria</taxon>
        <taxon>Bacillati</taxon>
        <taxon>Bacillota</taxon>
        <taxon>Bacilli</taxon>
        <taxon>Lactobacillales</taxon>
        <taxon>Lactobacillaceae</taxon>
        <taxon>Periweissella</taxon>
    </lineage>
</organism>
<keyword evidence="2 8" id="KW-0732">Signal</keyword>
<gene>
    <name evidence="9" type="ORF">EQG49_04885</name>
</gene>
<accession>A0A4P6YT77</accession>
<feature type="lipid moiety-binding region" description="S-diacylglycerol cysteine" evidence="7">
    <location>
        <position position="20"/>
    </location>
</feature>
<dbReference type="RefSeq" id="WP_133362926.1">
    <property type="nucleotide sequence ID" value="NZ_CP037940.1"/>
</dbReference>
<dbReference type="PROSITE" id="PS51257">
    <property type="entry name" value="PROKAR_LIPOPROTEIN"/>
    <property type="match status" value="1"/>
</dbReference>
<protein>
    <recommendedName>
        <fullName evidence="6">Lipoprotein</fullName>
    </recommendedName>
</protein>
<evidence type="ECO:0000256" key="2">
    <source>
        <dbReference type="ARBA" id="ARBA00022729"/>
    </source>
</evidence>
<keyword evidence="4" id="KW-0564">Palmitate</keyword>
<evidence type="ECO:0000256" key="1">
    <source>
        <dbReference type="ARBA" id="ARBA00004635"/>
    </source>
</evidence>
<evidence type="ECO:0000256" key="7">
    <source>
        <dbReference type="PIRSR" id="PIRSR002854-1"/>
    </source>
</evidence>
<keyword evidence="5 6" id="KW-0449">Lipoprotein</keyword>
<evidence type="ECO:0000313" key="10">
    <source>
        <dbReference type="Proteomes" id="UP000292886"/>
    </source>
</evidence>
<evidence type="ECO:0000313" key="9">
    <source>
        <dbReference type="EMBL" id="QBO35847.1"/>
    </source>
</evidence>
<sequence length="271" mass="29497">MKKVLLAIAALFVVITLAACGAKSGSSDKTVKVGVVGTDDRIWNSIIEQAKKKDINIKLVHFTDYDQPNAALKSGQIDLNAFQHQYFLDQWNKANKGNIVSIGDTLLAPIRLYGGTGVTKLSDIKKNAQIVIPNDPTNEGRALTLLATAGLIKVKDTALPTPNDISSNPLNLKIVPVDAAQTARQLKSAAAAVINDSTASDAKLDKTKAVFVEPVNKASKQWINIIAADKKNANNKTYKEIVKIYQTQKTKDLLKKYYGDTEIPAWDIKLK</sequence>
<dbReference type="EMBL" id="CP037940">
    <property type="protein sequence ID" value="QBO35847.1"/>
    <property type="molecule type" value="Genomic_DNA"/>
</dbReference>
<reference evidence="10" key="1">
    <citation type="submission" date="2019-03" db="EMBL/GenBank/DDBJ databases">
        <title>Weissella sp. 26KH-42 Genome sequencing.</title>
        <authorList>
            <person name="Heo J."/>
            <person name="Kim S.-J."/>
            <person name="Kim J.-S."/>
            <person name="Hong S.-B."/>
            <person name="Kwon S.-W."/>
        </authorList>
    </citation>
    <scope>NUCLEOTIDE SEQUENCE [LARGE SCALE GENOMIC DNA]</scope>
    <source>
        <strain evidence="10">26KH-42</strain>
    </source>
</reference>
<keyword evidence="3" id="KW-0472">Membrane</keyword>
<dbReference type="Pfam" id="PF03180">
    <property type="entry name" value="Lipoprotein_9"/>
    <property type="match status" value="1"/>
</dbReference>
<dbReference type="OrthoDB" id="9812878at2"/>
<feature type="signal peptide" evidence="8">
    <location>
        <begin position="1"/>
        <end position="18"/>
    </location>
</feature>
<dbReference type="PANTHER" id="PTHR30429:SF3">
    <property type="entry name" value="LIPOPROTEIN"/>
    <property type="match status" value="1"/>
</dbReference>
<keyword evidence="10" id="KW-1185">Reference proteome</keyword>
<evidence type="ECO:0000256" key="3">
    <source>
        <dbReference type="ARBA" id="ARBA00023136"/>
    </source>
</evidence>
<name>A0A4P6YT77_9LACO</name>
<dbReference type="GO" id="GO:0016020">
    <property type="term" value="C:membrane"/>
    <property type="evidence" value="ECO:0007669"/>
    <property type="project" value="UniProtKB-SubCell"/>
</dbReference>
<dbReference type="Gene3D" id="3.40.190.10">
    <property type="entry name" value="Periplasmic binding protein-like II"/>
    <property type="match status" value="2"/>
</dbReference>
<dbReference type="Proteomes" id="UP000292886">
    <property type="component" value="Chromosome"/>
</dbReference>
<dbReference type="InterPro" id="IPR004872">
    <property type="entry name" value="Lipoprotein_NlpA"/>
</dbReference>
<comment type="subcellular location">
    <subcellularLocation>
        <location evidence="1">Membrane</location>
        <topology evidence="1">Lipid-anchor</topology>
    </subcellularLocation>
</comment>
<comment type="similarity">
    <text evidence="6">Belongs to the nlpA lipoprotein family.</text>
</comment>
<feature type="chain" id="PRO_5038567602" description="Lipoprotein" evidence="8">
    <location>
        <begin position="19"/>
        <end position="271"/>
    </location>
</feature>